<dbReference type="Gene3D" id="3.30.420.10">
    <property type="entry name" value="Ribonuclease H-like superfamily/Ribonuclease H"/>
    <property type="match status" value="1"/>
</dbReference>
<dbReference type="PANTHER" id="PTHR46889">
    <property type="entry name" value="TRANSPOSASE INSF FOR INSERTION SEQUENCE IS3B-RELATED"/>
    <property type="match status" value="1"/>
</dbReference>
<dbReference type="InterPro" id="IPR036397">
    <property type="entry name" value="RNaseH_sf"/>
</dbReference>
<evidence type="ECO:0000313" key="5">
    <source>
        <dbReference type="Proteomes" id="UP000534286"/>
    </source>
</evidence>
<dbReference type="SUPFAM" id="SSF53098">
    <property type="entry name" value="Ribonuclease H-like"/>
    <property type="match status" value="1"/>
</dbReference>
<comment type="function">
    <text evidence="1">Involved in the transposition of the insertion sequence.</text>
</comment>
<proteinExistence type="predicted"/>
<dbReference type="GO" id="GO:0015074">
    <property type="term" value="P:DNA integration"/>
    <property type="evidence" value="ECO:0007669"/>
    <property type="project" value="InterPro"/>
</dbReference>
<dbReference type="NCBIfam" id="NF033516">
    <property type="entry name" value="transpos_IS3"/>
    <property type="match status" value="1"/>
</dbReference>
<evidence type="ECO:0000256" key="1">
    <source>
        <dbReference type="ARBA" id="ARBA00002286"/>
    </source>
</evidence>
<evidence type="ECO:0000313" key="3">
    <source>
        <dbReference type="EMBL" id="MBB4939277.1"/>
    </source>
</evidence>
<dbReference type="EMBL" id="JACHJU010000001">
    <property type="protein sequence ID" value="MBB4939492.1"/>
    <property type="molecule type" value="Genomic_DNA"/>
</dbReference>
<protein>
    <submittedName>
        <fullName evidence="3">Transposase InsO family protein</fullName>
    </submittedName>
</protein>
<dbReference type="Proteomes" id="UP000534286">
    <property type="component" value="Unassembled WGS sequence"/>
</dbReference>
<evidence type="ECO:0000259" key="2">
    <source>
        <dbReference type="PROSITE" id="PS50994"/>
    </source>
</evidence>
<comment type="caution">
    <text evidence="3">The sequence shown here is derived from an EMBL/GenBank/DDBJ whole genome shotgun (WGS) entry which is preliminary data.</text>
</comment>
<dbReference type="Pfam" id="PF00665">
    <property type="entry name" value="rve"/>
    <property type="match status" value="1"/>
</dbReference>
<dbReference type="InterPro" id="IPR050900">
    <property type="entry name" value="Transposase_IS3/IS150/IS904"/>
</dbReference>
<feature type="domain" description="Integrase catalytic" evidence="2">
    <location>
        <begin position="108"/>
        <end position="270"/>
    </location>
</feature>
<organism evidence="3 5">
    <name type="scientific">Streptosporangium album</name>
    <dbReference type="NCBI Taxonomy" id="47479"/>
    <lineage>
        <taxon>Bacteria</taxon>
        <taxon>Bacillati</taxon>
        <taxon>Actinomycetota</taxon>
        <taxon>Actinomycetes</taxon>
        <taxon>Streptosporangiales</taxon>
        <taxon>Streptosporangiaceae</taxon>
        <taxon>Streptosporangium</taxon>
    </lineage>
</organism>
<dbReference type="InterPro" id="IPR025948">
    <property type="entry name" value="HTH-like_dom"/>
</dbReference>
<dbReference type="Pfam" id="PF13276">
    <property type="entry name" value="HTH_21"/>
    <property type="match status" value="1"/>
</dbReference>
<accession>A0A7W7RWM3</accession>
<evidence type="ECO:0000313" key="4">
    <source>
        <dbReference type="EMBL" id="MBB4939492.1"/>
    </source>
</evidence>
<dbReference type="GO" id="GO:0003676">
    <property type="term" value="F:nucleic acid binding"/>
    <property type="evidence" value="ECO:0007669"/>
    <property type="project" value="InterPro"/>
</dbReference>
<dbReference type="AlphaFoldDB" id="A0A7W7RWM3"/>
<dbReference type="InterPro" id="IPR001584">
    <property type="entry name" value="Integrase_cat-core"/>
</dbReference>
<dbReference type="PROSITE" id="PS50994">
    <property type="entry name" value="INTEGRASE"/>
    <property type="match status" value="1"/>
</dbReference>
<dbReference type="Pfam" id="PF13333">
    <property type="entry name" value="rve_2"/>
    <property type="match status" value="1"/>
</dbReference>
<name>A0A7W7RWM3_9ACTN</name>
<dbReference type="InterPro" id="IPR012337">
    <property type="entry name" value="RNaseH-like_sf"/>
</dbReference>
<dbReference type="InterPro" id="IPR048020">
    <property type="entry name" value="Transpos_IS3"/>
</dbReference>
<dbReference type="EMBL" id="JACHJU010000001">
    <property type="protein sequence ID" value="MBB4939277.1"/>
    <property type="molecule type" value="Genomic_DNA"/>
</dbReference>
<dbReference type="PANTHER" id="PTHR46889:SF4">
    <property type="entry name" value="TRANSPOSASE INSO FOR INSERTION SEQUENCE ELEMENT IS911B-RELATED"/>
    <property type="match status" value="1"/>
</dbReference>
<reference evidence="3 5" key="1">
    <citation type="submission" date="2020-08" db="EMBL/GenBank/DDBJ databases">
        <title>Sequencing the genomes of 1000 actinobacteria strains.</title>
        <authorList>
            <person name="Klenk H.-P."/>
        </authorList>
    </citation>
    <scope>NUCLEOTIDE SEQUENCE [LARGE SCALE GENOMIC DNA]</scope>
    <source>
        <strain evidence="3 5">DSM 43023</strain>
    </source>
</reference>
<sequence>MAMMCRLLHVSTSGYYEWKDRPPSVTEQRRRELAERIQEIFDESGRTYGYRRVHAELLRSGQVVDDELVRRLMRQMGLVPVQVKRRRGLTVADAQADPIADLVGRDFTASAPGAKMVGDITQIDTGEGPLFLATVVDCFSKSVIGWSIDMRYPASLVCAAIEMAAQRIPLPVDAIFHSDRGSQYTSAEFGQVLERRGIRRSVGRTGICFDNAMAESFFGKLKTELVHHRSFATRAEARRAVIRYIEGFYNSRRLHSALGYRPPVEVLDEWLTNSTAA</sequence>
<keyword evidence="5" id="KW-1185">Reference proteome</keyword>
<gene>
    <name evidence="3" type="ORF">FHR32_003582</name>
    <name evidence="4" type="ORF">FHR32_003797</name>
</gene>